<evidence type="ECO:0000313" key="3">
    <source>
        <dbReference type="EMBL" id="WBW50312.1"/>
    </source>
</evidence>
<keyword evidence="1" id="KW-1133">Transmembrane helix</keyword>
<accession>A0ABY7QU53</accession>
<feature type="transmembrane region" description="Helical" evidence="1">
    <location>
        <begin position="146"/>
        <end position="171"/>
    </location>
</feature>
<feature type="transmembrane region" description="Helical" evidence="1">
    <location>
        <begin position="206"/>
        <end position="225"/>
    </location>
</feature>
<dbReference type="Proteomes" id="UP001210339">
    <property type="component" value="Chromosome"/>
</dbReference>
<feature type="transmembrane region" description="Helical" evidence="1">
    <location>
        <begin position="105"/>
        <end position="126"/>
    </location>
</feature>
<feature type="transmembrane region" description="Helical" evidence="1">
    <location>
        <begin position="232"/>
        <end position="251"/>
    </location>
</feature>
<organism evidence="3 4">
    <name type="scientific">Peptoniphilus equinus</name>
    <dbReference type="NCBI Taxonomy" id="3016343"/>
    <lineage>
        <taxon>Bacteria</taxon>
        <taxon>Bacillati</taxon>
        <taxon>Bacillota</taxon>
        <taxon>Tissierellia</taxon>
        <taxon>Tissierellales</taxon>
        <taxon>Peptoniphilaceae</taxon>
        <taxon>Peptoniphilus</taxon>
    </lineage>
</organism>
<dbReference type="InterPro" id="IPR003675">
    <property type="entry name" value="Rce1/LyrA-like_dom"/>
</dbReference>
<sequence>MKKDKNMAVSDETINSTDTAQNLCEEDKAPLSDVSTYGFFPFGDVALTRYIIALCLITLPYVITGAVGTMHPMLSIGITAVGFFSVLPLDLFAYKELFKWPRPKALLGILKYTLLTFICAIVSAVIVSRFGAVEHSVMEVLSPDSFWIILGVLAVQLIAEELFFVLWFLCLYHKLPFKAPTRLMLAWVGSSLLFGLLHLSTYDYNWVQAVVGVGFVRLGLSAAYIRYGNLTVSYVAHLLYDGLILAVGTFLTV</sequence>
<evidence type="ECO:0000256" key="1">
    <source>
        <dbReference type="SAM" id="Phobius"/>
    </source>
</evidence>
<dbReference type="EMBL" id="CP115667">
    <property type="protein sequence ID" value="WBW50312.1"/>
    <property type="molecule type" value="Genomic_DNA"/>
</dbReference>
<keyword evidence="1" id="KW-0812">Transmembrane</keyword>
<proteinExistence type="predicted"/>
<feature type="domain" description="CAAX prenyl protease 2/Lysostaphin resistance protein A-like" evidence="2">
    <location>
        <begin position="145"/>
        <end position="242"/>
    </location>
</feature>
<dbReference type="Pfam" id="PF02517">
    <property type="entry name" value="Rce1-like"/>
    <property type="match status" value="1"/>
</dbReference>
<evidence type="ECO:0000259" key="2">
    <source>
        <dbReference type="Pfam" id="PF02517"/>
    </source>
</evidence>
<keyword evidence="1" id="KW-0472">Membrane</keyword>
<dbReference type="GO" id="GO:0008237">
    <property type="term" value="F:metallopeptidase activity"/>
    <property type="evidence" value="ECO:0007669"/>
    <property type="project" value="UniProtKB-KW"/>
</dbReference>
<feature type="transmembrane region" description="Helical" evidence="1">
    <location>
        <begin position="183"/>
        <end position="200"/>
    </location>
</feature>
<keyword evidence="3" id="KW-0482">Metalloprotease</keyword>
<name>A0ABY7QU53_9FIRM</name>
<keyword evidence="3" id="KW-0645">Protease</keyword>
<feature type="transmembrane region" description="Helical" evidence="1">
    <location>
        <begin position="47"/>
        <end position="67"/>
    </location>
</feature>
<gene>
    <name evidence="3" type="ORF">O6R05_01865</name>
</gene>
<evidence type="ECO:0000313" key="4">
    <source>
        <dbReference type="Proteomes" id="UP001210339"/>
    </source>
</evidence>
<feature type="transmembrane region" description="Helical" evidence="1">
    <location>
        <begin position="73"/>
        <end position="93"/>
    </location>
</feature>
<dbReference type="RefSeq" id="WP_271191843.1">
    <property type="nucleotide sequence ID" value="NZ_CP115667.1"/>
</dbReference>
<keyword evidence="4" id="KW-1185">Reference proteome</keyword>
<reference evidence="3 4" key="1">
    <citation type="submission" date="2023-01" db="EMBL/GenBank/DDBJ databases">
        <authorList>
            <person name="Lee S.H."/>
            <person name="Jung H.S."/>
            <person name="Yun J.U."/>
        </authorList>
    </citation>
    <scope>NUCLEOTIDE SEQUENCE [LARGE SCALE GENOMIC DNA]</scope>
    <source>
        <strain evidence="3 4">CBA3646</strain>
    </source>
</reference>
<protein>
    <submittedName>
        <fullName evidence="3">CPBP family intramembrane metalloprotease</fullName>
    </submittedName>
</protein>
<keyword evidence="3" id="KW-0378">Hydrolase</keyword>